<dbReference type="InterPro" id="IPR052158">
    <property type="entry name" value="INH-QAR"/>
</dbReference>
<dbReference type="PANTHER" id="PTHR43130:SF2">
    <property type="entry name" value="DJ-1_PFPI DOMAIN-CONTAINING PROTEIN"/>
    <property type="match status" value="1"/>
</dbReference>
<dbReference type="SUPFAM" id="SSF52317">
    <property type="entry name" value="Class I glutamine amidotransferase-like"/>
    <property type="match status" value="1"/>
</dbReference>
<dbReference type="InterPro" id="IPR002818">
    <property type="entry name" value="DJ-1/PfpI"/>
</dbReference>
<dbReference type="CDD" id="cd03139">
    <property type="entry name" value="GATase1_PfpI_2"/>
    <property type="match status" value="1"/>
</dbReference>
<keyword evidence="3" id="KW-1185">Reference proteome</keyword>
<dbReference type="Proteomes" id="UP000199529">
    <property type="component" value="Unassembled WGS sequence"/>
</dbReference>
<organism evidence="2 3">
    <name type="scientific">Saccharopolyspora shandongensis</name>
    <dbReference type="NCBI Taxonomy" id="418495"/>
    <lineage>
        <taxon>Bacteria</taxon>
        <taxon>Bacillati</taxon>
        <taxon>Actinomycetota</taxon>
        <taxon>Actinomycetes</taxon>
        <taxon>Pseudonocardiales</taxon>
        <taxon>Pseudonocardiaceae</taxon>
        <taxon>Saccharopolyspora</taxon>
    </lineage>
</organism>
<dbReference type="GO" id="GO:0006355">
    <property type="term" value="P:regulation of DNA-templated transcription"/>
    <property type="evidence" value="ECO:0007669"/>
    <property type="project" value="TreeGrafter"/>
</dbReference>
<proteinExistence type="predicted"/>
<evidence type="ECO:0000313" key="3">
    <source>
        <dbReference type="Proteomes" id="UP000199529"/>
    </source>
</evidence>
<dbReference type="InterPro" id="IPR029062">
    <property type="entry name" value="Class_I_gatase-like"/>
</dbReference>
<name>A0A1H3SZX3_9PSEU</name>
<dbReference type="PANTHER" id="PTHR43130">
    <property type="entry name" value="ARAC-FAMILY TRANSCRIPTIONAL REGULATOR"/>
    <property type="match status" value="1"/>
</dbReference>
<dbReference type="AlphaFoldDB" id="A0A1H3SZX3"/>
<feature type="domain" description="DJ-1/PfpI" evidence="1">
    <location>
        <begin position="3"/>
        <end position="161"/>
    </location>
</feature>
<accession>A0A1H3SZX3</accession>
<reference evidence="3" key="1">
    <citation type="submission" date="2016-10" db="EMBL/GenBank/DDBJ databases">
        <authorList>
            <person name="Varghese N."/>
            <person name="Submissions S."/>
        </authorList>
    </citation>
    <scope>NUCLEOTIDE SEQUENCE [LARGE SCALE GENOMIC DNA]</scope>
    <source>
        <strain evidence="3">CGMCC 4.3530</strain>
    </source>
</reference>
<dbReference type="Pfam" id="PF01965">
    <property type="entry name" value="DJ-1_PfpI"/>
    <property type="match status" value="1"/>
</dbReference>
<protein>
    <submittedName>
        <fullName evidence="2">DJ-1/PfpI family protein</fullName>
    </submittedName>
</protein>
<dbReference type="OrthoDB" id="4265717at2"/>
<dbReference type="Gene3D" id="3.40.50.880">
    <property type="match status" value="1"/>
</dbReference>
<gene>
    <name evidence="2" type="ORF">SAMN05216215_107322</name>
</gene>
<dbReference type="STRING" id="418495.SAMN05216215_107322"/>
<dbReference type="EMBL" id="FNOK01000073">
    <property type="protein sequence ID" value="SDZ43532.1"/>
    <property type="molecule type" value="Genomic_DNA"/>
</dbReference>
<dbReference type="RefSeq" id="WP_093277406.1">
    <property type="nucleotide sequence ID" value="NZ_FNOK01000073.1"/>
</dbReference>
<sequence length="204" mass="21285">MDIAFVLYDKFTALDLVGPYETLAGNPAVTPHFVAAGRGTVHCGSGLPVQPTTTFAELDRPDVVVVPGGAAWHTALDDEELVSWLAAVHPNTTWTTSVCTGSLLLAKAGILTGKRATTHWAVRELLGELGAEVVTDRVVFDGKVVTGAGVSAGIDMGLRLAAELWGEDTAKITQLILEYDPQPPFDTGSPEKAGPALLAAALKG</sequence>
<evidence type="ECO:0000313" key="2">
    <source>
        <dbReference type="EMBL" id="SDZ43532.1"/>
    </source>
</evidence>
<evidence type="ECO:0000259" key="1">
    <source>
        <dbReference type="Pfam" id="PF01965"/>
    </source>
</evidence>